<proteinExistence type="predicted"/>
<sequence length="172" mass="19411">MSSSSSVSKRPKKKTASTVAPSSLMRPPPAAVAPLTLVPEGTLPLVPCPCCRFRRTIRLVSQSETNPGRVFYKYPNHRINPNPCNHYYWQDGEDSYVDFLSRNGYYAFDSVADVASQVTEEVEELGLKKMDYLVQKMEHVVKKMDELINICRNVFAAMMFLIVVLVYVAIAK</sequence>
<keyword evidence="2" id="KW-1185">Reference proteome</keyword>
<accession>A0ACD5WIP7</accession>
<name>A0ACD5WIP7_AVESA</name>
<dbReference type="EnsemblPlants" id="AVESA.00010b.r2.4AG0641700.1">
    <property type="protein sequence ID" value="AVESA.00010b.r2.4AG0641700.1.CDS"/>
    <property type="gene ID" value="AVESA.00010b.r2.4AG0641700"/>
</dbReference>
<reference evidence="1" key="2">
    <citation type="submission" date="2025-09" db="UniProtKB">
        <authorList>
            <consortium name="EnsemblPlants"/>
        </authorList>
    </citation>
    <scope>IDENTIFICATION</scope>
</reference>
<reference evidence="1" key="1">
    <citation type="submission" date="2021-05" db="EMBL/GenBank/DDBJ databases">
        <authorList>
            <person name="Scholz U."/>
            <person name="Mascher M."/>
            <person name="Fiebig A."/>
        </authorList>
    </citation>
    <scope>NUCLEOTIDE SEQUENCE [LARGE SCALE GENOMIC DNA]</scope>
</reference>
<dbReference type="Proteomes" id="UP001732700">
    <property type="component" value="Chromosome 4A"/>
</dbReference>
<evidence type="ECO:0000313" key="2">
    <source>
        <dbReference type="Proteomes" id="UP001732700"/>
    </source>
</evidence>
<protein>
    <submittedName>
        <fullName evidence="1">Uncharacterized protein</fullName>
    </submittedName>
</protein>
<evidence type="ECO:0000313" key="1">
    <source>
        <dbReference type="EnsemblPlants" id="AVESA.00010b.r2.4AG0641700.1.CDS"/>
    </source>
</evidence>
<organism evidence="1 2">
    <name type="scientific">Avena sativa</name>
    <name type="common">Oat</name>
    <dbReference type="NCBI Taxonomy" id="4498"/>
    <lineage>
        <taxon>Eukaryota</taxon>
        <taxon>Viridiplantae</taxon>
        <taxon>Streptophyta</taxon>
        <taxon>Embryophyta</taxon>
        <taxon>Tracheophyta</taxon>
        <taxon>Spermatophyta</taxon>
        <taxon>Magnoliopsida</taxon>
        <taxon>Liliopsida</taxon>
        <taxon>Poales</taxon>
        <taxon>Poaceae</taxon>
        <taxon>BOP clade</taxon>
        <taxon>Pooideae</taxon>
        <taxon>Poodae</taxon>
        <taxon>Poeae</taxon>
        <taxon>Poeae Chloroplast Group 1 (Aveneae type)</taxon>
        <taxon>Aveninae</taxon>
        <taxon>Avena</taxon>
    </lineage>
</organism>